<reference evidence="9" key="1">
    <citation type="submission" date="2017-12" db="EMBL/GenBank/DDBJ databases">
        <title>FDA dAtabase for Regulatory Grade micrObial Sequences (FDA-ARGOS): Supporting development and validation of Infectious Disease Dx tests.</title>
        <authorList>
            <person name="Hoffmann M."/>
            <person name="Allard M."/>
            <person name="Evans P."/>
            <person name="Brown E."/>
            <person name="Tallon L."/>
            <person name="Sadzewicz L."/>
            <person name="Sengamalay N."/>
            <person name="Ott S."/>
            <person name="Godinez A."/>
            <person name="Nagaraj S."/>
            <person name="Vavikolanu K."/>
            <person name="Aluvathingal J."/>
            <person name="Nadendla S."/>
            <person name="Sichtig H."/>
        </authorList>
    </citation>
    <scope>NUCLEOTIDE SEQUENCE [LARGE SCALE GENOMIC DNA]</scope>
    <source>
        <strain evidence="9">FDAARGOS_249</strain>
    </source>
</reference>
<evidence type="ECO:0000259" key="6">
    <source>
        <dbReference type="Pfam" id="PF01957"/>
    </source>
</evidence>
<dbReference type="Pfam" id="PF01957">
    <property type="entry name" value="NfeD"/>
    <property type="match status" value="1"/>
</dbReference>
<feature type="transmembrane region" description="Helical" evidence="5">
    <location>
        <begin position="49"/>
        <end position="66"/>
    </location>
</feature>
<evidence type="ECO:0000256" key="4">
    <source>
        <dbReference type="ARBA" id="ARBA00023136"/>
    </source>
</evidence>
<evidence type="ECO:0000313" key="9">
    <source>
        <dbReference type="Proteomes" id="UP000192813"/>
    </source>
</evidence>
<comment type="subcellular location">
    <subcellularLocation>
        <location evidence="1">Membrane</location>
        <topology evidence="1">Multi-pass membrane protein</topology>
    </subcellularLocation>
</comment>
<dbReference type="InterPro" id="IPR056739">
    <property type="entry name" value="NfeD_membrane"/>
</dbReference>
<organism evidence="8 9">
    <name type="scientific">Aerococcus viridans</name>
    <dbReference type="NCBI Taxonomy" id="1377"/>
    <lineage>
        <taxon>Bacteria</taxon>
        <taxon>Bacillati</taxon>
        <taxon>Bacillota</taxon>
        <taxon>Bacilli</taxon>
        <taxon>Lactobacillales</taxon>
        <taxon>Aerococcaceae</taxon>
        <taxon>Aerococcus</taxon>
    </lineage>
</organism>
<evidence type="ECO:0000259" key="7">
    <source>
        <dbReference type="Pfam" id="PF24961"/>
    </source>
</evidence>
<evidence type="ECO:0000256" key="3">
    <source>
        <dbReference type="ARBA" id="ARBA00022989"/>
    </source>
</evidence>
<feature type="transmembrane region" description="Helical" evidence="5">
    <location>
        <begin position="73"/>
        <end position="92"/>
    </location>
</feature>
<evidence type="ECO:0000313" key="8">
    <source>
        <dbReference type="EMBL" id="PNL92034.1"/>
    </source>
</evidence>
<keyword evidence="4 5" id="KW-0472">Membrane</keyword>
<gene>
    <name evidence="8" type="ORF">A6J77_007260</name>
</gene>
<dbReference type="GO" id="GO:0005886">
    <property type="term" value="C:plasma membrane"/>
    <property type="evidence" value="ECO:0007669"/>
    <property type="project" value="TreeGrafter"/>
</dbReference>
<dbReference type="AlphaFoldDB" id="A0A2J9PNU7"/>
<feature type="domain" description="NfeD integral membrane" evidence="7">
    <location>
        <begin position="8"/>
        <end position="118"/>
    </location>
</feature>
<dbReference type="Gene3D" id="2.40.50.140">
    <property type="entry name" value="Nucleic acid-binding proteins"/>
    <property type="match status" value="1"/>
</dbReference>
<name>A0A2J9PNU7_9LACT</name>
<dbReference type="PANTHER" id="PTHR33507:SF3">
    <property type="entry name" value="INNER MEMBRANE PROTEIN YBBJ"/>
    <property type="match status" value="1"/>
</dbReference>
<dbReference type="InterPro" id="IPR012340">
    <property type="entry name" value="NA-bd_OB-fold"/>
</dbReference>
<comment type="caution">
    <text evidence="8">The sequence shown here is derived from an EMBL/GenBank/DDBJ whole genome shotgun (WGS) entry which is preliminary data.</text>
</comment>
<dbReference type="Pfam" id="PF24961">
    <property type="entry name" value="NfeD_membrane"/>
    <property type="match status" value="1"/>
</dbReference>
<feature type="domain" description="NfeD-like C-terminal" evidence="6">
    <location>
        <begin position="149"/>
        <end position="205"/>
    </location>
</feature>
<evidence type="ECO:0000256" key="5">
    <source>
        <dbReference type="SAM" id="Phobius"/>
    </source>
</evidence>
<keyword evidence="2 5" id="KW-0812">Transmembrane</keyword>
<keyword evidence="3 5" id="KW-1133">Transmembrane helix</keyword>
<dbReference type="InterPro" id="IPR002810">
    <property type="entry name" value="NfeD-like_C"/>
</dbReference>
<proteinExistence type="predicted"/>
<feature type="transmembrane region" description="Helical" evidence="5">
    <location>
        <begin position="98"/>
        <end position="117"/>
    </location>
</feature>
<accession>A0A2J9PNU7</accession>
<dbReference type="Proteomes" id="UP000192813">
    <property type="component" value="Unassembled WGS sequence"/>
</dbReference>
<protein>
    <submittedName>
        <fullName evidence="8">Nodulation efficiency protein D</fullName>
    </submittedName>
</protein>
<dbReference type="PANTHER" id="PTHR33507">
    <property type="entry name" value="INNER MEMBRANE PROTEIN YBBJ"/>
    <property type="match status" value="1"/>
</dbReference>
<dbReference type="InterPro" id="IPR052165">
    <property type="entry name" value="Membrane_assoc_protease"/>
</dbReference>
<sequence length="209" mass="22551">MGGGGEMETVLFSIGILAIIAGMMTRHYMLGGIMGAGSFLLYFGLYDNGSWLSLMLFALGTVLIISEVFLPTYGILGVVGLLIGAWGLMGQTADIGDAVVDLTIGVVVGIVAFYILVKLGYRIPFNDQIVLNTSLNRERGYQSQSVSVADYVSQEAVTLTPLRPTGKATFSDGNILEVMSDNEVIGSNERVVVVRIRNNQLLVRRVNHE</sequence>
<evidence type="ECO:0000256" key="1">
    <source>
        <dbReference type="ARBA" id="ARBA00004141"/>
    </source>
</evidence>
<evidence type="ECO:0000256" key="2">
    <source>
        <dbReference type="ARBA" id="ARBA00022692"/>
    </source>
</evidence>
<dbReference type="EMBL" id="NBTM02000001">
    <property type="protein sequence ID" value="PNL92034.1"/>
    <property type="molecule type" value="Genomic_DNA"/>
</dbReference>
<feature type="transmembrane region" description="Helical" evidence="5">
    <location>
        <begin position="9"/>
        <end position="29"/>
    </location>
</feature>